<keyword evidence="2" id="KW-0479">Metal-binding</keyword>
<proteinExistence type="predicted"/>
<dbReference type="STRING" id="649333.SAMN04487989_101694"/>
<dbReference type="SUPFAM" id="SSF55031">
    <property type="entry name" value="Bacterial exopeptidase dimerisation domain"/>
    <property type="match status" value="1"/>
</dbReference>
<feature type="binding site" evidence="2">
    <location>
        <position position="136"/>
    </location>
    <ligand>
        <name>Mn(2+)</name>
        <dbReference type="ChEBI" id="CHEBI:29035"/>
        <label>2</label>
    </ligand>
</feature>
<gene>
    <name evidence="5" type="ORF">SAMN04487989_101694</name>
</gene>
<feature type="binding site" evidence="2">
    <location>
        <position position="199"/>
    </location>
    <ligand>
        <name>Mn(2+)</name>
        <dbReference type="ChEBI" id="CHEBI:29035"/>
        <label>2</label>
    </ligand>
</feature>
<organism evidence="5 6">
    <name type="scientific">Bizionia echini</name>
    <dbReference type="NCBI Taxonomy" id="649333"/>
    <lineage>
        <taxon>Bacteria</taxon>
        <taxon>Pseudomonadati</taxon>
        <taxon>Bacteroidota</taxon>
        <taxon>Flavobacteriia</taxon>
        <taxon>Flavobacteriales</taxon>
        <taxon>Flavobacteriaceae</taxon>
        <taxon>Bizionia</taxon>
    </lineage>
</organism>
<accession>A0A1I4ZBD1</accession>
<evidence type="ECO:0000256" key="3">
    <source>
        <dbReference type="SAM" id="SignalP"/>
    </source>
</evidence>
<dbReference type="InterPro" id="IPR011650">
    <property type="entry name" value="Peptidase_M20_dimer"/>
</dbReference>
<keyword evidence="2" id="KW-0464">Manganese</keyword>
<dbReference type="GO" id="GO:0046872">
    <property type="term" value="F:metal ion binding"/>
    <property type="evidence" value="ECO:0007669"/>
    <property type="project" value="UniProtKB-KW"/>
</dbReference>
<evidence type="ECO:0000313" key="6">
    <source>
        <dbReference type="Proteomes" id="UP000198705"/>
    </source>
</evidence>
<dbReference type="SUPFAM" id="SSF53187">
    <property type="entry name" value="Zn-dependent exopeptidases"/>
    <property type="match status" value="1"/>
</dbReference>
<evidence type="ECO:0000313" key="5">
    <source>
        <dbReference type="EMBL" id="SFN47602.1"/>
    </source>
</evidence>
<dbReference type="PANTHER" id="PTHR11014">
    <property type="entry name" value="PEPTIDASE M20 FAMILY MEMBER"/>
    <property type="match status" value="1"/>
</dbReference>
<protein>
    <submittedName>
        <fullName evidence="5">Hippurate hydrolase</fullName>
    </submittedName>
</protein>
<dbReference type="GO" id="GO:0050118">
    <property type="term" value="F:N-acetyldiaminopimelate deacetylase activity"/>
    <property type="evidence" value="ECO:0007669"/>
    <property type="project" value="UniProtKB-ARBA"/>
</dbReference>
<dbReference type="Gene3D" id="3.40.630.10">
    <property type="entry name" value="Zn peptidases"/>
    <property type="match status" value="1"/>
</dbReference>
<feature type="binding site" evidence="2">
    <location>
        <position position="416"/>
    </location>
    <ligand>
        <name>Mn(2+)</name>
        <dbReference type="ChEBI" id="CHEBI:29035"/>
        <label>2</label>
    </ligand>
</feature>
<reference evidence="6" key="1">
    <citation type="submission" date="2016-10" db="EMBL/GenBank/DDBJ databases">
        <authorList>
            <person name="Varghese N."/>
            <person name="Submissions S."/>
        </authorList>
    </citation>
    <scope>NUCLEOTIDE SEQUENCE [LARGE SCALE GENOMIC DNA]</scope>
    <source>
        <strain evidence="6">DSM 23925</strain>
    </source>
</reference>
<evidence type="ECO:0000256" key="2">
    <source>
        <dbReference type="PIRSR" id="PIRSR005962-1"/>
    </source>
</evidence>
<dbReference type="InterPro" id="IPR002933">
    <property type="entry name" value="Peptidase_M20"/>
</dbReference>
<dbReference type="AlphaFoldDB" id="A0A1I4ZBD1"/>
<dbReference type="InterPro" id="IPR036264">
    <property type="entry name" value="Bact_exopeptidase_dim_dom"/>
</dbReference>
<dbReference type="Pfam" id="PF07687">
    <property type="entry name" value="M20_dimer"/>
    <property type="match status" value="1"/>
</dbReference>
<dbReference type="NCBIfam" id="TIGR01891">
    <property type="entry name" value="amidohydrolases"/>
    <property type="match status" value="1"/>
</dbReference>
<keyword evidence="3" id="KW-0732">Signal</keyword>
<dbReference type="FunFam" id="3.30.70.360:FF:000001">
    <property type="entry name" value="N-acetyldiaminopimelate deacetylase"/>
    <property type="match status" value="1"/>
</dbReference>
<feature type="binding site" evidence="2">
    <location>
        <position position="134"/>
    </location>
    <ligand>
        <name>Mn(2+)</name>
        <dbReference type="ChEBI" id="CHEBI:29035"/>
        <label>2</label>
    </ligand>
</feature>
<sequence length="444" mass="48618">MKNNLFFACLIGFLVTNVFAQDALVSTIENAVNTDNDKFVAIFKDIHKNPELGFMEVRTSGIVAQELKSYGYSVTEKIAKTGVAGVLKNGSGPVVMYRADMDCNSVKELTDLPYKSTKIVKLENGSETPVAHACGHDAHTTWLLATAKFFSEHKNLWKGTVIFIAQPAEEPILGAEAMVKDGLYTKHNIPEPDYLFGMHSMPFSVGMLAAASGVRMAGTDQLDVTFYGVGGHGSTPHVTKDPILMAASAIMQYQAIVSRAIDPKSSAVVTVGAVQSGTDNNVIPETALLKINLRWFTEHDRQVMIEGIKRINEGIAYAYNLPKDKYPTITFKGWSYPLSNIEELTTIVRESLYALVTDKKLVLDETVVPSVMGSEDMHHLVINNAKKAYCFINVGVVEPNRFEEAAKKGQLAFSNHNGNFEIHLSAIPYGSKAAITSMLAIFNQ</sequence>
<evidence type="ECO:0000259" key="4">
    <source>
        <dbReference type="Pfam" id="PF07687"/>
    </source>
</evidence>
<feature type="domain" description="Peptidase M20 dimerisation" evidence="4">
    <location>
        <begin position="221"/>
        <end position="311"/>
    </location>
</feature>
<dbReference type="Gene3D" id="3.30.70.360">
    <property type="match status" value="1"/>
</dbReference>
<feature type="signal peptide" evidence="3">
    <location>
        <begin position="1"/>
        <end position="20"/>
    </location>
</feature>
<feature type="binding site" evidence="2">
    <location>
        <position position="170"/>
    </location>
    <ligand>
        <name>Mn(2+)</name>
        <dbReference type="ChEBI" id="CHEBI:29035"/>
        <label>2</label>
    </ligand>
</feature>
<dbReference type="InterPro" id="IPR017439">
    <property type="entry name" value="Amidohydrolase"/>
</dbReference>
<dbReference type="PANTHER" id="PTHR11014:SF63">
    <property type="entry name" value="METALLOPEPTIDASE, PUTATIVE (AFU_ORTHOLOGUE AFUA_6G09600)-RELATED"/>
    <property type="match status" value="1"/>
</dbReference>
<dbReference type="EMBL" id="FOVN01000001">
    <property type="protein sequence ID" value="SFN47602.1"/>
    <property type="molecule type" value="Genomic_DNA"/>
</dbReference>
<dbReference type="Pfam" id="PF01546">
    <property type="entry name" value="Peptidase_M20"/>
    <property type="match status" value="1"/>
</dbReference>
<dbReference type="Proteomes" id="UP000198705">
    <property type="component" value="Unassembled WGS sequence"/>
</dbReference>
<dbReference type="RefSeq" id="WP_218151649.1">
    <property type="nucleotide sequence ID" value="NZ_FOVN01000001.1"/>
</dbReference>
<keyword evidence="1 5" id="KW-0378">Hydrolase</keyword>
<feature type="chain" id="PRO_5011756704" evidence="3">
    <location>
        <begin position="21"/>
        <end position="444"/>
    </location>
</feature>
<comment type="cofactor">
    <cofactor evidence="2">
        <name>Mn(2+)</name>
        <dbReference type="ChEBI" id="CHEBI:29035"/>
    </cofactor>
    <text evidence="2">The Mn(2+) ion enhances activity.</text>
</comment>
<name>A0A1I4ZBD1_9FLAO</name>
<evidence type="ECO:0000256" key="1">
    <source>
        <dbReference type="ARBA" id="ARBA00022801"/>
    </source>
</evidence>
<dbReference type="GO" id="GO:0019877">
    <property type="term" value="P:diaminopimelate biosynthetic process"/>
    <property type="evidence" value="ECO:0007669"/>
    <property type="project" value="UniProtKB-ARBA"/>
</dbReference>
<dbReference type="PIRSF" id="PIRSF005962">
    <property type="entry name" value="Pept_M20D_amidohydro"/>
    <property type="match status" value="1"/>
</dbReference>
<keyword evidence="6" id="KW-1185">Reference proteome</keyword>